<keyword evidence="5 7" id="KW-1133">Transmembrane helix</keyword>
<feature type="transmembrane region" description="Helical" evidence="7">
    <location>
        <begin position="300"/>
        <end position="319"/>
    </location>
</feature>
<dbReference type="RefSeq" id="XP_062779598.1">
    <property type="nucleotide sequence ID" value="XM_062923547.1"/>
</dbReference>
<dbReference type="InterPro" id="IPR020846">
    <property type="entry name" value="MFS_dom"/>
</dbReference>
<feature type="domain" description="Major facilitator superfamily (MFS) profile" evidence="8">
    <location>
        <begin position="52"/>
        <end position="557"/>
    </location>
</feature>
<comment type="subcellular location">
    <subcellularLocation>
        <location evidence="1">Membrane</location>
        <topology evidence="1">Multi-pass membrane protein</topology>
    </subcellularLocation>
</comment>
<dbReference type="GO" id="GO:0022857">
    <property type="term" value="F:transmembrane transporter activity"/>
    <property type="evidence" value="ECO:0007669"/>
    <property type="project" value="InterPro"/>
</dbReference>
<evidence type="ECO:0000313" key="9">
    <source>
        <dbReference type="EMBL" id="WQF82374.1"/>
    </source>
</evidence>
<keyword evidence="10" id="KW-1185">Reference proteome</keyword>
<dbReference type="Pfam" id="PF07690">
    <property type="entry name" value="MFS_1"/>
    <property type="match status" value="1"/>
</dbReference>
<keyword evidence="6 7" id="KW-0472">Membrane</keyword>
<dbReference type="Gene3D" id="1.20.1250.20">
    <property type="entry name" value="MFS general substrate transporter like domains"/>
    <property type="match status" value="2"/>
</dbReference>
<evidence type="ECO:0000256" key="3">
    <source>
        <dbReference type="ARBA" id="ARBA00022448"/>
    </source>
</evidence>
<feature type="transmembrane region" description="Helical" evidence="7">
    <location>
        <begin position="229"/>
        <end position="248"/>
    </location>
</feature>
<evidence type="ECO:0000256" key="1">
    <source>
        <dbReference type="ARBA" id="ARBA00004141"/>
    </source>
</evidence>
<feature type="transmembrane region" description="Helical" evidence="7">
    <location>
        <begin position="268"/>
        <end position="294"/>
    </location>
</feature>
<feature type="transmembrane region" description="Helical" evidence="7">
    <location>
        <begin position="380"/>
        <end position="398"/>
    </location>
</feature>
<evidence type="ECO:0000256" key="4">
    <source>
        <dbReference type="ARBA" id="ARBA00022692"/>
    </source>
</evidence>
<evidence type="ECO:0000259" key="8">
    <source>
        <dbReference type="PROSITE" id="PS50850"/>
    </source>
</evidence>
<dbReference type="KEGG" id="cdet:87943891"/>
<comment type="similarity">
    <text evidence="2">Belongs to the major facilitator superfamily. TCR/Tet family.</text>
</comment>
<dbReference type="AlphaFoldDB" id="A0AAX4IHN3"/>
<dbReference type="PANTHER" id="PTHR23501">
    <property type="entry name" value="MAJOR FACILITATOR SUPERFAMILY"/>
    <property type="match status" value="1"/>
</dbReference>
<dbReference type="Proteomes" id="UP001322277">
    <property type="component" value="Chromosome 4"/>
</dbReference>
<dbReference type="PROSITE" id="PS50850">
    <property type="entry name" value="MFS"/>
    <property type="match status" value="1"/>
</dbReference>
<reference evidence="10" key="1">
    <citation type="journal article" date="2023" name="bioRxiv">
        <title>Complete genome of the Medicago anthracnose fungus, Colletotrichum destructivum, reveals a mini-chromosome-like region within a core chromosome.</title>
        <authorList>
            <person name="Lapalu N."/>
            <person name="Simon A."/>
            <person name="Lu A."/>
            <person name="Plaumann P.-L."/>
            <person name="Amselem J."/>
            <person name="Pigne S."/>
            <person name="Auger A."/>
            <person name="Koch C."/>
            <person name="Dallery J.-F."/>
            <person name="O'Connell R.J."/>
        </authorList>
    </citation>
    <scope>NUCLEOTIDE SEQUENCE [LARGE SCALE GENOMIC DNA]</scope>
    <source>
        <strain evidence="10">CBS 520.97</strain>
    </source>
</reference>
<protein>
    <submittedName>
        <fullName evidence="9">Major facilitator superfamily, MFS transporter superfamily</fullName>
    </submittedName>
</protein>
<proteinExistence type="inferred from homology"/>
<feature type="transmembrane region" description="Helical" evidence="7">
    <location>
        <begin position="142"/>
        <end position="166"/>
    </location>
</feature>
<dbReference type="PANTHER" id="PTHR23501:SF12">
    <property type="entry name" value="MAJOR FACILITATOR SUPERFAMILY (MFS) PROFILE DOMAIN-CONTAINING PROTEIN-RELATED"/>
    <property type="match status" value="1"/>
</dbReference>
<dbReference type="GO" id="GO:0005886">
    <property type="term" value="C:plasma membrane"/>
    <property type="evidence" value="ECO:0007669"/>
    <property type="project" value="TreeGrafter"/>
</dbReference>
<evidence type="ECO:0000256" key="7">
    <source>
        <dbReference type="SAM" id="Phobius"/>
    </source>
</evidence>
<dbReference type="InterPro" id="IPR011701">
    <property type="entry name" value="MFS"/>
</dbReference>
<gene>
    <name evidence="9" type="ORF">CDEST_07388</name>
</gene>
<dbReference type="InterPro" id="IPR036259">
    <property type="entry name" value="MFS_trans_sf"/>
</dbReference>
<organism evidence="9 10">
    <name type="scientific">Colletotrichum destructivum</name>
    <dbReference type="NCBI Taxonomy" id="34406"/>
    <lineage>
        <taxon>Eukaryota</taxon>
        <taxon>Fungi</taxon>
        <taxon>Dikarya</taxon>
        <taxon>Ascomycota</taxon>
        <taxon>Pezizomycotina</taxon>
        <taxon>Sordariomycetes</taxon>
        <taxon>Hypocreomycetidae</taxon>
        <taxon>Glomerellales</taxon>
        <taxon>Glomerellaceae</taxon>
        <taxon>Colletotrichum</taxon>
        <taxon>Colletotrichum destructivum species complex</taxon>
    </lineage>
</organism>
<evidence type="ECO:0000256" key="6">
    <source>
        <dbReference type="ARBA" id="ARBA00023136"/>
    </source>
</evidence>
<feature type="transmembrane region" description="Helical" evidence="7">
    <location>
        <begin position="547"/>
        <end position="567"/>
    </location>
</feature>
<dbReference type="GeneID" id="87943891"/>
<sequence length="579" mass="62264">MTTDEKRPLECDIEHGGSEADVVSSVTEETSEVANQRKHPREGWASWRWPCVQSAFILGGLLLGYDVSNIANIQPPIYSEFGNVHLLPWVATGYTATQVCMVPLVRKLAILGNVKSQMVLYTLIFVIGAAVSGSATSINSVIVGRAIAGIGGAGIYQLCIVINVLLSSPAELPRLQGVMAVSWAVGLTLGPVIGGAFAESQSATWRWVSDRQLVCSRKRIALMLIHTQAMYLNLPILSIMAILNFVALPSIRLAPGLPIVKGLRAFDWIGVVLHMAGFILLCSALIFSGSTWAWSSHSAITAWVVVGVIYVVYFLQQYFSLFTSKENRSIPADLLKDRTVVLVCLGTFAAGSCYGIALYYTPLFLAFTKGLGPIQAAVRLLPFIFTFIVFTIVMAGLIPVIGRYAPFYVIGGVLTMVGAGLQSQLTVQSSEGRIMGVSTLIGAGTGCMWQTGVAILTQSVPADRRLDATALFIMVQLGGISITLALAGCIFQNLGYSRLHAPLSALGYSEYDIREALAGLESNIWATVDRDVVQFVVGEVAGVIADLQFVIVTSGALAFLSGCFMKWQKLDFGRTKEAK</sequence>
<feature type="transmembrane region" description="Helical" evidence="7">
    <location>
        <begin position="340"/>
        <end position="360"/>
    </location>
</feature>
<accession>A0AAX4IHN3</accession>
<feature type="transmembrane region" description="Helical" evidence="7">
    <location>
        <begin position="468"/>
        <end position="494"/>
    </location>
</feature>
<evidence type="ECO:0000313" key="10">
    <source>
        <dbReference type="Proteomes" id="UP001322277"/>
    </source>
</evidence>
<dbReference type="EMBL" id="CP137308">
    <property type="protein sequence ID" value="WQF82374.1"/>
    <property type="molecule type" value="Genomic_DNA"/>
</dbReference>
<keyword evidence="4 7" id="KW-0812">Transmembrane</keyword>
<feature type="transmembrane region" description="Helical" evidence="7">
    <location>
        <begin position="118"/>
        <end position="136"/>
    </location>
</feature>
<dbReference type="SUPFAM" id="SSF103473">
    <property type="entry name" value="MFS general substrate transporter"/>
    <property type="match status" value="1"/>
</dbReference>
<feature type="transmembrane region" description="Helical" evidence="7">
    <location>
        <begin position="434"/>
        <end position="456"/>
    </location>
</feature>
<name>A0AAX4IHN3_9PEZI</name>
<evidence type="ECO:0000256" key="2">
    <source>
        <dbReference type="ARBA" id="ARBA00007520"/>
    </source>
</evidence>
<evidence type="ECO:0000256" key="5">
    <source>
        <dbReference type="ARBA" id="ARBA00022989"/>
    </source>
</evidence>
<keyword evidence="3" id="KW-0813">Transport</keyword>
<feature type="transmembrane region" description="Helical" evidence="7">
    <location>
        <begin position="405"/>
        <end position="422"/>
    </location>
</feature>
<feature type="transmembrane region" description="Helical" evidence="7">
    <location>
        <begin position="178"/>
        <end position="198"/>
    </location>
</feature>